<dbReference type="EMBL" id="JACVVK020000334">
    <property type="protein sequence ID" value="KAK7478080.1"/>
    <property type="molecule type" value="Genomic_DNA"/>
</dbReference>
<evidence type="ECO:0000313" key="3">
    <source>
        <dbReference type="Proteomes" id="UP001519460"/>
    </source>
</evidence>
<evidence type="ECO:0000256" key="1">
    <source>
        <dbReference type="SAM" id="MobiDB-lite"/>
    </source>
</evidence>
<organism evidence="2 3">
    <name type="scientific">Batillaria attramentaria</name>
    <dbReference type="NCBI Taxonomy" id="370345"/>
    <lineage>
        <taxon>Eukaryota</taxon>
        <taxon>Metazoa</taxon>
        <taxon>Spiralia</taxon>
        <taxon>Lophotrochozoa</taxon>
        <taxon>Mollusca</taxon>
        <taxon>Gastropoda</taxon>
        <taxon>Caenogastropoda</taxon>
        <taxon>Sorbeoconcha</taxon>
        <taxon>Cerithioidea</taxon>
        <taxon>Batillariidae</taxon>
        <taxon>Batillaria</taxon>
    </lineage>
</organism>
<comment type="caution">
    <text evidence="2">The sequence shown here is derived from an EMBL/GenBank/DDBJ whole genome shotgun (WGS) entry which is preliminary data.</text>
</comment>
<feature type="region of interest" description="Disordered" evidence="1">
    <location>
        <begin position="1"/>
        <end position="21"/>
    </location>
</feature>
<accession>A0ABD0JTX8</accession>
<evidence type="ECO:0008006" key="4">
    <source>
        <dbReference type="Google" id="ProtNLM"/>
    </source>
</evidence>
<feature type="non-terminal residue" evidence="2">
    <location>
        <position position="1"/>
    </location>
</feature>
<sequence>DIFTQAAPSSSSPSNSPSSSAVVSWYLPREFGQVFMTYVYVHPKVNAGDACGATTIADCVHRLQTLSPTAPNIVLGDLNHCDLKRVLPDFEQHYKK</sequence>
<protein>
    <recommendedName>
        <fullName evidence="4">Endonuclease/exonuclease/phosphatase domain-containing protein</fullName>
    </recommendedName>
</protein>
<keyword evidence="3" id="KW-1185">Reference proteome</keyword>
<dbReference type="Proteomes" id="UP001519460">
    <property type="component" value="Unassembled WGS sequence"/>
</dbReference>
<reference evidence="2 3" key="1">
    <citation type="journal article" date="2023" name="Sci. Data">
        <title>Genome assembly of the Korean intertidal mud-creeper Batillaria attramentaria.</title>
        <authorList>
            <person name="Patra A.K."/>
            <person name="Ho P.T."/>
            <person name="Jun S."/>
            <person name="Lee S.J."/>
            <person name="Kim Y."/>
            <person name="Won Y.J."/>
        </authorList>
    </citation>
    <scope>NUCLEOTIDE SEQUENCE [LARGE SCALE GENOMIC DNA]</scope>
    <source>
        <strain evidence="2">Wonlab-2016</strain>
    </source>
</reference>
<proteinExistence type="predicted"/>
<dbReference type="AlphaFoldDB" id="A0ABD0JTX8"/>
<name>A0ABD0JTX8_9CAEN</name>
<evidence type="ECO:0000313" key="2">
    <source>
        <dbReference type="EMBL" id="KAK7478080.1"/>
    </source>
</evidence>
<gene>
    <name evidence="2" type="ORF">BaRGS_00030686</name>
</gene>